<proteinExistence type="predicted"/>
<dbReference type="AlphaFoldDB" id="A0AAN7WFE3"/>
<dbReference type="Proteomes" id="UP001310594">
    <property type="component" value="Unassembled WGS sequence"/>
</dbReference>
<evidence type="ECO:0000313" key="2">
    <source>
        <dbReference type="EMBL" id="KAK5705500.1"/>
    </source>
</evidence>
<evidence type="ECO:0000256" key="1">
    <source>
        <dbReference type="SAM" id="MobiDB-lite"/>
    </source>
</evidence>
<sequence length="304" mass="34719">MSDAFELWRRRPLIVNSRAGQHLSILDNAAKQPRSDNAYEARPLKFWLPPLNTIYANPLLTLPGELLQALVSYTDNNDRVCLQQTSRHLYNSILANANNLDETQRARLARTIKRQGYGLACEAEATGVSLGGFDLDTQRGCWVCADVHPVSWFIDEQLAMPPKRRECVFSQRKIVLCKHKSITLVDIKKLQERGDQRMDFTCKHCSDVSDSGREEHKVLESMVLRSQPLPMQTNPDQHKFDPEHRNIPRYPASRTSELVIRNRPGPRPQSAVAITRIRFDARCSGMSKPVTTSPRTWSQGLNFW</sequence>
<reference evidence="2" key="1">
    <citation type="submission" date="2023-08" db="EMBL/GenBank/DDBJ databases">
        <title>Black Yeasts Isolated from many extreme environments.</title>
        <authorList>
            <person name="Coleine C."/>
            <person name="Stajich J.E."/>
            <person name="Selbmann L."/>
        </authorList>
    </citation>
    <scope>NUCLEOTIDE SEQUENCE</scope>
    <source>
        <strain evidence="2">CCFEE 5810</strain>
    </source>
</reference>
<feature type="compositionally biased region" description="Basic and acidic residues" evidence="1">
    <location>
        <begin position="236"/>
        <end position="246"/>
    </location>
</feature>
<dbReference type="EMBL" id="JAVRQU010000003">
    <property type="protein sequence ID" value="KAK5705500.1"/>
    <property type="molecule type" value="Genomic_DNA"/>
</dbReference>
<accession>A0AAN7WFE3</accession>
<gene>
    <name evidence="2" type="ORF">LTR97_002619</name>
</gene>
<comment type="caution">
    <text evidence="2">The sequence shown here is derived from an EMBL/GenBank/DDBJ whole genome shotgun (WGS) entry which is preliminary data.</text>
</comment>
<evidence type="ECO:0008006" key="4">
    <source>
        <dbReference type="Google" id="ProtNLM"/>
    </source>
</evidence>
<evidence type="ECO:0000313" key="3">
    <source>
        <dbReference type="Proteomes" id="UP001310594"/>
    </source>
</evidence>
<protein>
    <recommendedName>
        <fullName evidence="4">F-box domain-containing protein</fullName>
    </recommendedName>
</protein>
<name>A0AAN7WFE3_9PEZI</name>
<feature type="region of interest" description="Disordered" evidence="1">
    <location>
        <begin position="229"/>
        <end position="248"/>
    </location>
</feature>
<organism evidence="2 3">
    <name type="scientific">Elasticomyces elasticus</name>
    <dbReference type="NCBI Taxonomy" id="574655"/>
    <lineage>
        <taxon>Eukaryota</taxon>
        <taxon>Fungi</taxon>
        <taxon>Dikarya</taxon>
        <taxon>Ascomycota</taxon>
        <taxon>Pezizomycotina</taxon>
        <taxon>Dothideomycetes</taxon>
        <taxon>Dothideomycetidae</taxon>
        <taxon>Mycosphaerellales</taxon>
        <taxon>Teratosphaeriaceae</taxon>
        <taxon>Elasticomyces</taxon>
    </lineage>
</organism>